<evidence type="ECO:0000256" key="6">
    <source>
        <dbReference type="ARBA" id="ARBA00023268"/>
    </source>
</evidence>
<dbReference type="PROSITE" id="PS00012">
    <property type="entry name" value="PHOSPHOPANTETHEINE"/>
    <property type="match status" value="1"/>
</dbReference>
<evidence type="ECO:0000256" key="5">
    <source>
        <dbReference type="ARBA" id="ARBA00023002"/>
    </source>
</evidence>
<proteinExistence type="predicted"/>
<evidence type="ECO:0000256" key="1">
    <source>
        <dbReference type="ARBA" id="ARBA00022450"/>
    </source>
</evidence>
<dbReference type="InterPro" id="IPR006162">
    <property type="entry name" value="Ppantetheine_attach_site"/>
</dbReference>
<evidence type="ECO:0000256" key="8">
    <source>
        <dbReference type="PROSITE-ProRule" id="PRU01363"/>
    </source>
</evidence>
<dbReference type="InterPro" id="IPR016039">
    <property type="entry name" value="Thiolase-like"/>
</dbReference>
<dbReference type="SMART" id="SM00826">
    <property type="entry name" value="PKS_DH"/>
    <property type="match status" value="1"/>
</dbReference>
<dbReference type="SMART" id="SM00829">
    <property type="entry name" value="PKS_ER"/>
    <property type="match status" value="1"/>
</dbReference>
<keyword evidence="5" id="KW-0560">Oxidoreductase</keyword>
<evidence type="ECO:0000313" key="12">
    <source>
        <dbReference type="EMBL" id="KAH7007972.1"/>
    </source>
</evidence>
<dbReference type="InterPro" id="IPR001227">
    <property type="entry name" value="Ac_transferase_dom_sf"/>
</dbReference>
<dbReference type="InterPro" id="IPR009081">
    <property type="entry name" value="PP-bd_ACP"/>
</dbReference>
<dbReference type="GO" id="GO:0004312">
    <property type="term" value="F:fatty acid synthase activity"/>
    <property type="evidence" value="ECO:0007669"/>
    <property type="project" value="TreeGrafter"/>
</dbReference>
<feature type="domain" description="PKS/mFAS DH" evidence="11">
    <location>
        <begin position="1011"/>
        <end position="1328"/>
    </location>
</feature>
<dbReference type="InterPro" id="IPR032821">
    <property type="entry name" value="PKS_assoc"/>
</dbReference>
<dbReference type="OrthoDB" id="329835at2759"/>
<dbReference type="CDD" id="cd05274">
    <property type="entry name" value="KR_FAS_SDR_x"/>
    <property type="match status" value="1"/>
</dbReference>
<feature type="region of interest" description="N-terminal hotdog fold" evidence="8">
    <location>
        <begin position="1011"/>
        <end position="1156"/>
    </location>
</feature>
<dbReference type="InterPro" id="IPR049551">
    <property type="entry name" value="PKS_DH_C"/>
</dbReference>
<keyword evidence="13" id="KW-1185">Reference proteome</keyword>
<dbReference type="Pfam" id="PF23114">
    <property type="entry name" value="NAD-bd_HRPKS_sdrA"/>
    <property type="match status" value="1"/>
</dbReference>
<dbReference type="InterPro" id="IPR014043">
    <property type="entry name" value="Acyl_transferase_dom"/>
</dbReference>
<dbReference type="CDD" id="cd00833">
    <property type="entry name" value="PKS"/>
    <property type="match status" value="1"/>
</dbReference>
<dbReference type="Gene3D" id="3.30.70.3290">
    <property type="match status" value="1"/>
</dbReference>
<evidence type="ECO:0000313" key="13">
    <source>
        <dbReference type="Proteomes" id="UP000756346"/>
    </source>
</evidence>
<dbReference type="Proteomes" id="UP000756346">
    <property type="component" value="Unassembled WGS sequence"/>
</dbReference>
<dbReference type="InterPro" id="IPR011032">
    <property type="entry name" value="GroES-like_sf"/>
</dbReference>
<dbReference type="InterPro" id="IPR057326">
    <property type="entry name" value="KR_dom"/>
</dbReference>
<dbReference type="PANTHER" id="PTHR43775:SF50">
    <property type="entry name" value="HIGHLY REDUCING POLYKETIDE SYNTHASE SRDA"/>
    <property type="match status" value="1"/>
</dbReference>
<dbReference type="SMART" id="SM00825">
    <property type="entry name" value="PKS_KS"/>
    <property type="match status" value="1"/>
</dbReference>
<dbReference type="PROSITE" id="PS52019">
    <property type="entry name" value="PKS_MFAS_DH"/>
    <property type="match status" value="1"/>
</dbReference>
<dbReference type="PROSITE" id="PS50075">
    <property type="entry name" value="CARRIER"/>
    <property type="match status" value="1"/>
</dbReference>
<keyword evidence="1" id="KW-0596">Phosphopantetheine</keyword>
<dbReference type="SUPFAM" id="SSF50129">
    <property type="entry name" value="GroES-like"/>
    <property type="match status" value="1"/>
</dbReference>
<dbReference type="SMART" id="SM00822">
    <property type="entry name" value="PKS_KR"/>
    <property type="match status" value="1"/>
</dbReference>
<dbReference type="SUPFAM" id="SSF55048">
    <property type="entry name" value="Probable ACP-binding domain of malonyl-CoA ACP transacylase"/>
    <property type="match status" value="1"/>
</dbReference>
<dbReference type="SUPFAM" id="SSF51735">
    <property type="entry name" value="NAD(P)-binding Rossmann-fold domains"/>
    <property type="match status" value="2"/>
</dbReference>
<dbReference type="Pfam" id="PF00109">
    <property type="entry name" value="ketoacyl-synt"/>
    <property type="match status" value="1"/>
</dbReference>
<dbReference type="Gene3D" id="3.40.47.10">
    <property type="match status" value="1"/>
</dbReference>
<dbReference type="SUPFAM" id="SSF52151">
    <property type="entry name" value="FabD/lysophospholipase-like"/>
    <property type="match status" value="1"/>
</dbReference>
<dbReference type="Pfam" id="PF21089">
    <property type="entry name" value="PKS_DH_N"/>
    <property type="match status" value="1"/>
</dbReference>
<dbReference type="Gene3D" id="3.40.50.720">
    <property type="entry name" value="NAD(P)-binding Rossmann-like Domain"/>
    <property type="match status" value="2"/>
</dbReference>
<dbReference type="SUPFAM" id="SSF47336">
    <property type="entry name" value="ACP-like"/>
    <property type="match status" value="1"/>
</dbReference>
<dbReference type="InterPro" id="IPR014030">
    <property type="entry name" value="Ketoacyl_synth_N"/>
</dbReference>
<evidence type="ECO:0000256" key="7">
    <source>
        <dbReference type="ARBA" id="ARBA00023315"/>
    </source>
</evidence>
<evidence type="ECO:0000256" key="3">
    <source>
        <dbReference type="ARBA" id="ARBA00022679"/>
    </source>
</evidence>
<dbReference type="GO" id="GO:0016491">
    <property type="term" value="F:oxidoreductase activity"/>
    <property type="evidence" value="ECO:0007669"/>
    <property type="project" value="UniProtKB-KW"/>
</dbReference>
<dbReference type="Pfam" id="PF02801">
    <property type="entry name" value="Ketoacyl-synt_C"/>
    <property type="match status" value="1"/>
</dbReference>
<dbReference type="InterPro" id="IPR036291">
    <property type="entry name" value="NAD(P)-bd_dom_sf"/>
</dbReference>
<sequence>MSGVATTPICASSVSDDQCDNANRCVPMIRVADEEYPAMSFPRYSEKPLHEQLEPIAVVGMACQLPGEVGSAGDFWDLMMKKRTGHTPRVPSSRFNIDAHYHKNNSRPGSFNVLGGYFLEEDLTGFDPAFFGITPIEARWMDPQQRKLLEVVYEALEAGGITLEAISGTRTGVYAASFTADWQQMAFREPSFRHSVAATAVDPGMISNRISHVFNLKGPSMMCNTACSSSLYALHNACNALRNGECEAAIVGGTNMIIAADQHMNTAKIGVLSATSTCHTFDDSADGYGRAEAVGAVYIKRLSDAIRDGDPIRGVIRSSAVNANGRTTAVSISQPSCEGQAAVMMEAYRRGGNLDARLTGYVECHGTGTPVGDPLEAEAISIALNTNRNICDEPLLIGSVKPNVGHSEAASGLSSLIKAVLAVERGIIPPTYGVAKPSKAIKWNEWQVRVPTEPLPFPAHLPVRRISVNASGYGGTNAHVIIEGADSIVPQLGGSTERSASYTYYCQHHTCSRHVIDHDRLFLLPFSAHDTATLQRNIAAHAKVLDRYSLLDLSHTLTTRRTNLGSNAYLVASQRTLGEILSSDSTTATESFVFGGTSQPCRKVGFVFTGQGAQWPRMGAELIKYSSVFARSIRVLDNVLQGLRDRPGWKLEELLLEEASTSPIASAEFAQPLTTAVQVALVQLLDDWGVHPAVTVGHSSGEIAAAYTAGLLTAREAITAAFYRGQVARDVRANGAMLAVGIGAETLTEQYLSSPQMMEVEVACYNSPTSVTLSGDLDAIQAVKGRLDVDGVFTRMVSTGGKAYHSRHMADVASKYEELIGQARADWAHASTADEAGWMNFQRGSGVSMISSVTSSLLAKDTVLDGTYWSKNLQSPVRFDQAIQKLLTTAKYSDVDLMLEIGPHSALSGFIRQIQTHVGHKKADYLPTLLRNENGAVRLLQVAGELILRNYNTLNRAKIVRAYSTYDCQPGSCGQGRTIVDLPPYQWNYERILWAESPLSREHRQPAFPRHDLLGQQIVGSSPLEPTWRNLLRLQDLPWLRHHRLGGEYIFPAAGYLSMAIEALTQMHELGYTATEGVIDGYILRDVKIHTALAVPEADDGVEVRLSLWPAAGRTDNGFFEFSVSSTSYDVSVASNHRGIVSQHVTGRIRLVTRTAGDDRSFRKQPRRIPDFPQRASGRAWNKALREVGFDYGPTFQDMDDIRFDGRQHAASCTTSIKRCVDRELGESRYALHPACVDSILQLCIAAIHAGRTRAMTYGVVPTYFEEIALYPPTKSQLEAGTSCGYAWTTERGARSFKVSAQMTASDGQLVLDIVNAGTTSYEAALPQKNSSVDPLNGITQPYGAVTWNLDLDALLESLSEDQGDQKGARLLSSAVHLAELALFKDPGCHIVEVGFRFARHTLERHPLANYTVLVDHEAESEAVQTLEGFRFANVQVVENGSLRYDAPASSQQPLNPPGLIVADSLSKARPSGFDVIHLEDQTIYHIKAPQASGLAAPQSKTVLLVYRSIIPRVFRLTQHVLREQGFVVETCRLLAAPMVLHSKDIGQVILLADLEGTSLLHTMVEAEFAAVQKIVTLSSSLLWISAGGAIVACKPEFALVQGLARCARAELCPLDFETLDLHPDLSDEVMVKGILRIANLQQKSLYAAMSEPADTSGRRDQEFAVHDDGRMYISRLIGNKHVNKACASAPEPETTLLTIKNRRLSGKLVSQGELKFVDCSHDQDATQPIRPDHVEVHVHISGLSREGVLAINGSTYASKFSYEMGGVVVGVGSDVEGLRPGDTVVGFSAAKFSTFQQTHTSLVHKVGNGTESKMQGLVASLLPFANAIYGLEELGRIKAGDVVLILDNTGPSGAAAVRVALQHGARPIVLQSLDTEDLPSDIAVRDPRCIIKYHASEQLESIFQRLTELTNGHGADIVFSGGSSINTGMAAEAWRQIAPSGRFIDSGTKDISTRAGLDTTPFNRGAIYAAFDLIELYHARKEIIASLLPRVLASANRSMSEISQNKGLPFPIRVVDVADINHAVASHSESHGTPKTVVRYRSPQKPLQIIPCATRPRVSFSQDASYLLVGCLGGLGRSLTTWMMQRGARRFVFLSRTGARSPAAGRLIRDIEALGSSVTVVRGDVTVYADVEAAVKLVPSEHPIGGVIHAAMVLRDVLFQSMTFTDWQTAAAPKIDGVLNLQSVLSKAPNSAQLDFFLMTSSISGLLGMPGQSNYAAANGFLDALARRGSHEAIDRTHDKQRPRAARAPVSIILPMVLGIGVVAENTKLEQLLTRTGVYGIDEEQLLEAFEVALSSGANQIIPGLDPARLRHCLDEVGEDVFWQHDARFSSIMHTIHCAHVLGTGPKALADSHSRLTILETIRGAQSLSESVLTVKEHFAAKLSRLLELDVRVIDTQSKSIASYGLDSMIGAELRKWIFNEYGLDFPFKQLLAPTLTIDKFALQVCKAVRSEAGTDDTRDV</sequence>
<dbReference type="Pfam" id="PF08659">
    <property type="entry name" value="KR"/>
    <property type="match status" value="1"/>
</dbReference>
<dbReference type="GO" id="GO:0006633">
    <property type="term" value="P:fatty acid biosynthetic process"/>
    <property type="evidence" value="ECO:0007669"/>
    <property type="project" value="TreeGrafter"/>
</dbReference>
<keyword evidence="3" id="KW-0808">Transferase</keyword>
<dbReference type="InterPro" id="IPR056501">
    <property type="entry name" value="NAD-bd_HRPKS_sdrA"/>
</dbReference>
<accession>A0A9P8XS59</accession>
<keyword evidence="2" id="KW-0597">Phosphoprotein</keyword>
<feature type="active site" description="Proton acceptor; for dehydratase activity" evidence="8">
    <location>
        <position position="1043"/>
    </location>
</feature>
<organism evidence="12 13">
    <name type="scientific">Microdochium trichocladiopsis</name>
    <dbReference type="NCBI Taxonomy" id="1682393"/>
    <lineage>
        <taxon>Eukaryota</taxon>
        <taxon>Fungi</taxon>
        <taxon>Dikarya</taxon>
        <taxon>Ascomycota</taxon>
        <taxon>Pezizomycotina</taxon>
        <taxon>Sordariomycetes</taxon>
        <taxon>Xylariomycetidae</taxon>
        <taxon>Xylariales</taxon>
        <taxon>Microdochiaceae</taxon>
        <taxon>Microdochium</taxon>
    </lineage>
</organism>
<dbReference type="SMART" id="SM00827">
    <property type="entry name" value="PKS_AT"/>
    <property type="match status" value="1"/>
</dbReference>
<keyword evidence="7" id="KW-0012">Acyltransferase</keyword>
<keyword evidence="6" id="KW-0511">Multifunctional enzyme</keyword>
<dbReference type="InterPro" id="IPR020843">
    <property type="entry name" value="ER"/>
</dbReference>
<dbReference type="InterPro" id="IPR014031">
    <property type="entry name" value="Ketoacyl_synth_C"/>
</dbReference>
<feature type="domain" description="Ketosynthase family 3 (KS3)" evidence="10">
    <location>
        <begin position="53"/>
        <end position="484"/>
    </location>
</feature>
<dbReference type="InterPro" id="IPR049900">
    <property type="entry name" value="PKS_mFAS_DH"/>
</dbReference>
<dbReference type="InterPro" id="IPR050091">
    <property type="entry name" value="PKS_NRPS_Biosynth_Enz"/>
</dbReference>
<protein>
    <recommendedName>
        <fullName evidence="14">Polyketide synthase</fullName>
    </recommendedName>
</protein>
<dbReference type="GeneID" id="70191323"/>
<gene>
    <name evidence="12" type="ORF">B0I36DRAFT_404489</name>
</gene>
<dbReference type="Pfam" id="PF16197">
    <property type="entry name" value="KAsynt_C_assoc"/>
    <property type="match status" value="1"/>
</dbReference>
<dbReference type="PROSITE" id="PS52004">
    <property type="entry name" value="KS3_2"/>
    <property type="match status" value="1"/>
</dbReference>
<dbReference type="InterPro" id="IPR020841">
    <property type="entry name" value="PKS_Beta-ketoAc_synthase_dom"/>
</dbReference>
<dbReference type="InterPro" id="IPR049552">
    <property type="entry name" value="PKS_DH_N"/>
</dbReference>
<feature type="domain" description="Carrier" evidence="9">
    <location>
        <begin position="2371"/>
        <end position="2450"/>
    </location>
</feature>
<dbReference type="RefSeq" id="XP_046003760.1">
    <property type="nucleotide sequence ID" value="XM_046161777.1"/>
</dbReference>
<comment type="caution">
    <text evidence="12">The sequence shown here is derived from an EMBL/GenBank/DDBJ whole genome shotgun (WGS) entry which is preliminary data.</text>
</comment>
<dbReference type="InterPro" id="IPR016036">
    <property type="entry name" value="Malonyl_transacylase_ACP-bd"/>
</dbReference>
<dbReference type="InterPro" id="IPR016035">
    <property type="entry name" value="Acyl_Trfase/lysoPLipase"/>
</dbReference>
<dbReference type="Gene3D" id="3.40.366.10">
    <property type="entry name" value="Malonyl-Coenzyme A Acyl Carrier Protein, domain 2"/>
    <property type="match status" value="1"/>
</dbReference>
<dbReference type="CDD" id="cd05195">
    <property type="entry name" value="enoyl_red"/>
    <property type="match status" value="1"/>
</dbReference>
<keyword evidence="4" id="KW-0521">NADP</keyword>
<dbReference type="Gene3D" id="3.10.129.110">
    <property type="entry name" value="Polyketide synthase dehydratase"/>
    <property type="match status" value="1"/>
</dbReference>
<evidence type="ECO:0000256" key="2">
    <source>
        <dbReference type="ARBA" id="ARBA00022553"/>
    </source>
</evidence>
<dbReference type="Gene3D" id="3.90.180.10">
    <property type="entry name" value="Medium-chain alcohol dehydrogenases, catalytic domain"/>
    <property type="match status" value="1"/>
</dbReference>
<dbReference type="Pfam" id="PF14765">
    <property type="entry name" value="PS-DH"/>
    <property type="match status" value="1"/>
</dbReference>
<feature type="region of interest" description="C-terminal hotdog fold" evidence="8">
    <location>
        <begin position="1173"/>
        <end position="1328"/>
    </location>
</feature>
<dbReference type="InterPro" id="IPR036736">
    <property type="entry name" value="ACP-like_sf"/>
</dbReference>
<name>A0A9P8XS59_9PEZI</name>
<evidence type="ECO:0008006" key="14">
    <source>
        <dbReference type="Google" id="ProtNLM"/>
    </source>
</evidence>
<dbReference type="InterPro" id="IPR020807">
    <property type="entry name" value="PKS_DH"/>
</dbReference>
<evidence type="ECO:0000259" key="9">
    <source>
        <dbReference type="PROSITE" id="PS50075"/>
    </source>
</evidence>
<dbReference type="Pfam" id="PF00698">
    <property type="entry name" value="Acyl_transf_1"/>
    <property type="match status" value="1"/>
</dbReference>
<feature type="active site" description="Proton donor; for dehydratase activity" evidence="8">
    <location>
        <position position="1238"/>
    </location>
</feature>
<evidence type="ECO:0000256" key="4">
    <source>
        <dbReference type="ARBA" id="ARBA00022857"/>
    </source>
</evidence>
<dbReference type="InterPro" id="IPR042104">
    <property type="entry name" value="PKS_dehydratase_sf"/>
</dbReference>
<dbReference type="EMBL" id="JAGTJQ010000021">
    <property type="protein sequence ID" value="KAH7007972.1"/>
    <property type="molecule type" value="Genomic_DNA"/>
</dbReference>
<evidence type="ECO:0000259" key="10">
    <source>
        <dbReference type="PROSITE" id="PS52004"/>
    </source>
</evidence>
<evidence type="ECO:0000259" key="11">
    <source>
        <dbReference type="PROSITE" id="PS52019"/>
    </source>
</evidence>
<dbReference type="GO" id="GO:0030639">
    <property type="term" value="P:polyketide biosynthetic process"/>
    <property type="evidence" value="ECO:0007669"/>
    <property type="project" value="UniProtKB-ARBA"/>
</dbReference>
<dbReference type="PANTHER" id="PTHR43775">
    <property type="entry name" value="FATTY ACID SYNTHASE"/>
    <property type="match status" value="1"/>
</dbReference>
<reference evidence="12" key="1">
    <citation type="journal article" date="2021" name="Nat. Commun.">
        <title>Genetic determinants of endophytism in the Arabidopsis root mycobiome.</title>
        <authorList>
            <person name="Mesny F."/>
            <person name="Miyauchi S."/>
            <person name="Thiergart T."/>
            <person name="Pickel B."/>
            <person name="Atanasova L."/>
            <person name="Karlsson M."/>
            <person name="Huettel B."/>
            <person name="Barry K.W."/>
            <person name="Haridas S."/>
            <person name="Chen C."/>
            <person name="Bauer D."/>
            <person name="Andreopoulos W."/>
            <person name="Pangilinan J."/>
            <person name="LaButti K."/>
            <person name="Riley R."/>
            <person name="Lipzen A."/>
            <person name="Clum A."/>
            <person name="Drula E."/>
            <person name="Henrissat B."/>
            <person name="Kohler A."/>
            <person name="Grigoriev I.V."/>
            <person name="Martin F.M."/>
            <person name="Hacquard S."/>
        </authorList>
    </citation>
    <scope>NUCLEOTIDE SEQUENCE</scope>
    <source>
        <strain evidence="12">MPI-CAGE-CH-0230</strain>
    </source>
</reference>
<dbReference type="InterPro" id="IPR013968">
    <property type="entry name" value="PKS_KR"/>
</dbReference>
<dbReference type="SUPFAM" id="SSF53901">
    <property type="entry name" value="Thiolase-like"/>
    <property type="match status" value="1"/>
</dbReference>